<dbReference type="InterPro" id="IPR002300">
    <property type="entry name" value="aa-tRNA-synth_Ia"/>
</dbReference>
<dbReference type="SUPFAM" id="SSF47323">
    <property type="entry name" value="Anticodon-binding domain of a subclass of class I aminoacyl-tRNA synthetases"/>
    <property type="match status" value="1"/>
</dbReference>
<evidence type="ECO:0000259" key="13">
    <source>
        <dbReference type="Pfam" id="PF09334"/>
    </source>
</evidence>
<dbReference type="Pfam" id="PF09334">
    <property type="entry name" value="tRNA-synt_1g"/>
    <property type="match status" value="1"/>
</dbReference>
<evidence type="ECO:0000256" key="10">
    <source>
        <dbReference type="RuleBase" id="RU363035"/>
    </source>
</evidence>
<dbReference type="InterPro" id="IPR015413">
    <property type="entry name" value="Methionyl/Leucyl_tRNA_Synth"/>
</dbReference>
<dbReference type="Pfam" id="PF08264">
    <property type="entry name" value="Anticodon_1"/>
    <property type="match status" value="1"/>
</dbReference>
<dbReference type="EMBL" id="CP004005">
    <property type="protein sequence ID" value="AGH16760.1"/>
    <property type="molecule type" value="Genomic_DNA"/>
</dbReference>
<feature type="short sequence motif" description="'HIGH' region" evidence="9">
    <location>
        <begin position="43"/>
        <end position="53"/>
    </location>
</feature>
<dbReference type="PANTHER" id="PTHR43740:SF2">
    <property type="entry name" value="LEUCINE--TRNA LIGASE, MITOCHONDRIAL"/>
    <property type="match status" value="1"/>
</dbReference>
<sequence>METRSYSPQETDSIWQSAWYDSNIFKAENGKNKKKYFVLEMFPYPSGNIHMGHLRNYVIGDVVARFMRASGYSVLHPMGWDAFGMPAENAAREHNVHPKMWTYQNIKVMRKQLQSIGLSIDWSKDFATCDVDYYHCQQLLFLDFMKHNVIVRKTAQVNWDPVEQTVLANEQVINGRGWRSDAPVEQRSLPQWFFKISDLSQELLDSIETLSEWPEKVKIMQKNWIGRSEGMEIRWEIVSNTIDQIEEILVYTTRPETIFGASFIAIAVDHSISEKLSCDNTDIKEFCDEEKQKGTSLSVLDKTEKKGIYTGIHVKHPLNPNVVIPVYIANFVFMNYGTGAIFGCPFADQRDMDFAKKYGLPIIPIMKRSINHSQDIEEGKAFSGDGIMINSSFLDGMTNTEALQAVMSHLEKQNIKNSPIGKRKINFRLRDWCISRQRSWGCPIPVIHCQKCGIVELPKEDLPVQLPEDLDFTLPGNPLENHPTWKKIFCVKCGSEALRETDTMDTFVDSSWYYMRYMTPHAKDPINKELVRQWFPVDQYIGGIEHAVLHLLYARFFAHILKKIGYIEIDEPFKRLFTQGMVVHETYYQLEGIKKKYLKPDEVILRNIEGENCAFRLSDNSKVVIGPLEKMSKSKKNVIDPMKVIKSYGADTARLFVLSDSPPDRDIIWSNKGVDSTYQFIQQIWRLIYNAKDELQTSSTKKDISLISKSTKFLERIEENYQNLSFNKAVANIHELVNVISKPLMEIAKKKSNADRISTIRYILEKLIIMMSPMIPHLAEECWQLLGNAGLVAQQKWPKLDPILEVNTDIILPIQVNGKKRACITVSMNTDDDFIKKTVLELNVIKNILQGKSPKKIIIISKRIVNIVV</sequence>
<keyword evidence="3 9" id="KW-0436">Ligase</keyword>
<dbReference type="SUPFAM" id="SSF50677">
    <property type="entry name" value="ValRS/IleRS/LeuRS editing domain"/>
    <property type="match status" value="1"/>
</dbReference>
<dbReference type="InterPro" id="IPR009008">
    <property type="entry name" value="Val/Leu/Ile-tRNA-synth_edit"/>
</dbReference>
<protein>
    <recommendedName>
        <fullName evidence="9">Leucine--tRNA ligase</fullName>
        <ecNumber evidence="9">6.1.1.4</ecNumber>
    </recommendedName>
    <alternativeName>
        <fullName evidence="9">Leucyl-tRNA synthetase</fullName>
        <shortName evidence="9">LeuRS</shortName>
    </alternativeName>
</protein>
<evidence type="ECO:0000259" key="11">
    <source>
        <dbReference type="Pfam" id="PF00133"/>
    </source>
</evidence>
<dbReference type="InterPro" id="IPR014729">
    <property type="entry name" value="Rossmann-like_a/b/a_fold"/>
</dbReference>
<evidence type="ECO:0000259" key="14">
    <source>
        <dbReference type="Pfam" id="PF13603"/>
    </source>
</evidence>
<keyword evidence="6 9" id="KW-0648">Protein biosynthesis</keyword>
<dbReference type="Pfam" id="PF00133">
    <property type="entry name" value="tRNA-synt_1"/>
    <property type="match status" value="2"/>
</dbReference>
<evidence type="ECO:0000259" key="12">
    <source>
        <dbReference type="Pfam" id="PF08264"/>
    </source>
</evidence>
<name>A0ABN4B5B8_LIBAS</name>
<dbReference type="HAMAP" id="MF_00049_B">
    <property type="entry name" value="Leu_tRNA_synth_B"/>
    <property type="match status" value="1"/>
</dbReference>
<evidence type="ECO:0000256" key="3">
    <source>
        <dbReference type="ARBA" id="ARBA00022598"/>
    </source>
</evidence>
<keyword evidence="4 9" id="KW-0547">Nucleotide-binding</keyword>
<evidence type="ECO:0000256" key="1">
    <source>
        <dbReference type="ARBA" id="ARBA00005594"/>
    </source>
</evidence>
<keyword evidence="2 9" id="KW-0963">Cytoplasm</keyword>
<dbReference type="InterPro" id="IPR013155">
    <property type="entry name" value="M/V/L/I-tRNA-synth_anticd-bd"/>
</dbReference>
<evidence type="ECO:0000313" key="15">
    <source>
        <dbReference type="EMBL" id="AGH16760.1"/>
    </source>
</evidence>
<organism evidence="15 16">
    <name type="scientific">Candidatus Liberibacter asiaticus str. gxpsy</name>
    <dbReference type="NCBI Taxonomy" id="1174529"/>
    <lineage>
        <taxon>Bacteria</taxon>
        <taxon>Pseudomonadati</taxon>
        <taxon>Pseudomonadota</taxon>
        <taxon>Alphaproteobacteria</taxon>
        <taxon>Hyphomicrobiales</taxon>
        <taxon>Rhizobiaceae</taxon>
        <taxon>Liberibacter</taxon>
    </lineage>
</organism>
<dbReference type="Gene3D" id="2.20.28.290">
    <property type="match status" value="1"/>
</dbReference>
<comment type="subcellular location">
    <subcellularLocation>
        <location evidence="9">Cytoplasm</location>
    </subcellularLocation>
</comment>
<dbReference type="NCBIfam" id="TIGR00396">
    <property type="entry name" value="leuS_bact"/>
    <property type="match status" value="1"/>
</dbReference>
<evidence type="ECO:0000256" key="5">
    <source>
        <dbReference type="ARBA" id="ARBA00022840"/>
    </source>
</evidence>
<feature type="binding site" evidence="9">
    <location>
        <position position="633"/>
    </location>
    <ligand>
        <name>ATP</name>
        <dbReference type="ChEBI" id="CHEBI:30616"/>
    </ligand>
</feature>
<evidence type="ECO:0000256" key="6">
    <source>
        <dbReference type="ARBA" id="ARBA00022917"/>
    </source>
</evidence>
<dbReference type="InterPro" id="IPR009080">
    <property type="entry name" value="tRNAsynth_Ia_anticodon-bd"/>
</dbReference>
<evidence type="ECO:0000256" key="9">
    <source>
        <dbReference type="HAMAP-Rule" id="MF_00049"/>
    </source>
</evidence>
<dbReference type="Proteomes" id="UP000011820">
    <property type="component" value="Chromosome"/>
</dbReference>
<evidence type="ECO:0000256" key="2">
    <source>
        <dbReference type="ARBA" id="ARBA00022490"/>
    </source>
</evidence>
<dbReference type="CDD" id="cd07958">
    <property type="entry name" value="Anticodon_Ia_Leu_BEm"/>
    <property type="match status" value="1"/>
</dbReference>
<feature type="domain" description="Methionyl/Leucyl tRNA synthetase" evidence="13">
    <location>
        <begin position="41"/>
        <end position="172"/>
    </location>
</feature>
<keyword evidence="5 9" id="KW-0067">ATP-binding</keyword>
<feature type="domain" description="Leucyl-tRNA synthetase editing" evidence="14">
    <location>
        <begin position="222"/>
        <end position="411"/>
    </location>
</feature>
<dbReference type="RefSeq" id="WP_012778740.1">
    <property type="nucleotide sequence ID" value="NC_020549.1"/>
</dbReference>
<accession>A0ABN4B5B8</accession>
<keyword evidence="7 9" id="KW-0030">Aminoacyl-tRNA synthetase</keyword>
<reference evidence="15 16" key="1">
    <citation type="journal article" date="2013" name="Genome Announc.">
        <title>Complete Genome Sequence of a Chinese Strain of 'Candidatus Liberibacter asiaticus'.</title>
        <authorList>
            <person name="Lin H."/>
            <person name="Han C.S."/>
            <person name="Liu B."/>
            <person name="Lou B."/>
            <person name="Bai X."/>
            <person name="Deng C."/>
            <person name="Civerolo E.L."/>
            <person name="Gupta G."/>
        </authorList>
    </citation>
    <scope>NUCLEOTIDE SEQUENCE [LARGE SCALE GENOMIC DNA]</scope>
    <source>
        <strain evidence="16">gxpsy</strain>
    </source>
</reference>
<proteinExistence type="inferred from homology"/>
<gene>
    <name evidence="9" type="primary">leuS</name>
    <name evidence="15" type="ORF">WSI_01950</name>
</gene>
<feature type="domain" description="Aminoacyl-tRNA synthetase class Ia" evidence="11">
    <location>
        <begin position="629"/>
        <end position="669"/>
    </location>
</feature>
<dbReference type="InterPro" id="IPR025709">
    <property type="entry name" value="Leu_tRNA-synth_edit"/>
</dbReference>
<dbReference type="EC" id="6.1.1.4" evidence="9"/>
<feature type="domain" description="Methionyl/Valyl/Leucyl/Isoleucyl-tRNA synthetase anticodon-binding" evidence="12">
    <location>
        <begin position="706"/>
        <end position="832"/>
    </location>
</feature>
<evidence type="ECO:0000256" key="7">
    <source>
        <dbReference type="ARBA" id="ARBA00023146"/>
    </source>
</evidence>
<dbReference type="SUPFAM" id="SSF52374">
    <property type="entry name" value="Nucleotidylyl transferase"/>
    <property type="match status" value="1"/>
</dbReference>
<dbReference type="Gene3D" id="1.10.730.10">
    <property type="entry name" value="Isoleucyl-tRNA Synthetase, Domain 1"/>
    <property type="match status" value="2"/>
</dbReference>
<evidence type="ECO:0000256" key="8">
    <source>
        <dbReference type="ARBA" id="ARBA00047469"/>
    </source>
</evidence>
<dbReference type="Gene3D" id="3.40.50.620">
    <property type="entry name" value="HUPs"/>
    <property type="match status" value="2"/>
</dbReference>
<dbReference type="Pfam" id="PF13603">
    <property type="entry name" value="tRNA-synt_1_2"/>
    <property type="match status" value="1"/>
</dbReference>
<dbReference type="Gene3D" id="3.10.20.590">
    <property type="match status" value="1"/>
</dbReference>
<dbReference type="PROSITE" id="PS00178">
    <property type="entry name" value="AA_TRNA_LIGASE_I"/>
    <property type="match status" value="1"/>
</dbReference>
<dbReference type="PRINTS" id="PR00985">
    <property type="entry name" value="TRNASYNTHLEU"/>
</dbReference>
<evidence type="ECO:0000313" key="16">
    <source>
        <dbReference type="Proteomes" id="UP000011820"/>
    </source>
</evidence>
<dbReference type="CDD" id="cd00812">
    <property type="entry name" value="LeuRS_core"/>
    <property type="match status" value="1"/>
</dbReference>
<comment type="similarity">
    <text evidence="1 9 10">Belongs to the class-I aminoacyl-tRNA synthetase family.</text>
</comment>
<comment type="catalytic activity">
    <reaction evidence="8 9">
        <text>tRNA(Leu) + L-leucine + ATP = L-leucyl-tRNA(Leu) + AMP + diphosphate</text>
        <dbReference type="Rhea" id="RHEA:11688"/>
        <dbReference type="Rhea" id="RHEA-COMP:9613"/>
        <dbReference type="Rhea" id="RHEA-COMP:9622"/>
        <dbReference type="ChEBI" id="CHEBI:30616"/>
        <dbReference type="ChEBI" id="CHEBI:33019"/>
        <dbReference type="ChEBI" id="CHEBI:57427"/>
        <dbReference type="ChEBI" id="CHEBI:78442"/>
        <dbReference type="ChEBI" id="CHEBI:78494"/>
        <dbReference type="ChEBI" id="CHEBI:456215"/>
        <dbReference type="EC" id="6.1.1.4"/>
    </reaction>
</comment>
<dbReference type="InterPro" id="IPR002302">
    <property type="entry name" value="Leu-tRNA-ligase"/>
</dbReference>
<dbReference type="InterPro" id="IPR001412">
    <property type="entry name" value="aa-tRNA-synth_I_CS"/>
</dbReference>
<evidence type="ECO:0000256" key="4">
    <source>
        <dbReference type="ARBA" id="ARBA00022741"/>
    </source>
</evidence>
<dbReference type="PANTHER" id="PTHR43740">
    <property type="entry name" value="LEUCYL-TRNA SYNTHETASE"/>
    <property type="match status" value="1"/>
</dbReference>
<feature type="short sequence motif" description="'KMSKS' region" evidence="9">
    <location>
        <begin position="630"/>
        <end position="634"/>
    </location>
</feature>
<feature type="domain" description="Aminoacyl-tRNA synthetase class Ia" evidence="11">
    <location>
        <begin position="429"/>
        <end position="604"/>
    </location>
</feature>
<keyword evidence="16" id="KW-1185">Reference proteome</keyword>